<keyword evidence="1" id="KW-1133">Transmembrane helix</keyword>
<sequence>MFCSKCGKENNDTAKFCAYCGAELKSALGTETSCQPYYVEQTEKVSVPSGIGASGIIMIVLYVILGIPWTNIVVKHYGQTAIAFGLLDYEIMGIICYFLPYVIVIAMIVIGIVNIIRNKYYMLPGVVVAVLSVCMKIGAAIFNAVTFETGMIGFICYRVFNPYSAIWIRSLVLSVLLIVFAYAKSRQKKYL</sequence>
<dbReference type="Pfam" id="PF13240">
    <property type="entry name" value="Zn_Ribbon_1"/>
    <property type="match status" value="1"/>
</dbReference>
<feature type="domain" description="Zinc-ribbon" evidence="2">
    <location>
        <begin position="2"/>
        <end position="24"/>
    </location>
</feature>
<feature type="transmembrane region" description="Helical" evidence="1">
    <location>
        <begin position="51"/>
        <end position="71"/>
    </location>
</feature>
<evidence type="ECO:0000259" key="2">
    <source>
        <dbReference type="Pfam" id="PF13240"/>
    </source>
</evidence>
<organism evidence="3 4">
    <name type="scientific">Candidatus Mediterraneibacter faecipullorum</name>
    <dbReference type="NCBI Taxonomy" id="2838670"/>
    <lineage>
        <taxon>Bacteria</taxon>
        <taxon>Bacillati</taxon>
        <taxon>Bacillota</taxon>
        <taxon>Clostridia</taxon>
        <taxon>Lachnospirales</taxon>
        <taxon>Lachnospiraceae</taxon>
        <taxon>Mediterraneibacter</taxon>
    </lineage>
</organism>
<proteinExistence type="predicted"/>
<reference evidence="3" key="1">
    <citation type="journal article" date="2021" name="PeerJ">
        <title>Extensive microbial diversity within the chicken gut microbiome revealed by metagenomics and culture.</title>
        <authorList>
            <person name="Gilroy R."/>
            <person name="Ravi A."/>
            <person name="Getino M."/>
            <person name="Pursley I."/>
            <person name="Horton D.L."/>
            <person name="Alikhan N.F."/>
            <person name="Baker D."/>
            <person name="Gharbi K."/>
            <person name="Hall N."/>
            <person name="Watson M."/>
            <person name="Adriaenssens E.M."/>
            <person name="Foster-Nyarko E."/>
            <person name="Jarju S."/>
            <person name="Secka A."/>
            <person name="Antonio M."/>
            <person name="Oren A."/>
            <person name="Chaudhuri R.R."/>
            <person name="La Ragione R."/>
            <person name="Hildebrand F."/>
            <person name="Pallen M.J."/>
        </authorList>
    </citation>
    <scope>NUCLEOTIDE SEQUENCE</scope>
    <source>
        <strain evidence="3">ChiW19-954</strain>
    </source>
</reference>
<evidence type="ECO:0000256" key="1">
    <source>
        <dbReference type="SAM" id="Phobius"/>
    </source>
</evidence>
<reference evidence="3" key="2">
    <citation type="submission" date="2021-04" db="EMBL/GenBank/DDBJ databases">
        <authorList>
            <person name="Gilroy R."/>
        </authorList>
    </citation>
    <scope>NUCLEOTIDE SEQUENCE</scope>
    <source>
        <strain evidence="3">ChiW19-954</strain>
    </source>
</reference>
<feature type="transmembrane region" description="Helical" evidence="1">
    <location>
        <begin position="91"/>
        <end position="113"/>
    </location>
</feature>
<evidence type="ECO:0000313" key="4">
    <source>
        <dbReference type="Proteomes" id="UP000823890"/>
    </source>
</evidence>
<protein>
    <submittedName>
        <fullName evidence="3">Zinc-ribbon domain-containing protein</fullName>
    </submittedName>
</protein>
<name>A0A9D2ST51_9FIRM</name>
<accession>A0A9D2ST51</accession>
<keyword evidence="1" id="KW-0472">Membrane</keyword>
<dbReference type="EMBL" id="DWWO01000080">
    <property type="protein sequence ID" value="HJC34227.1"/>
    <property type="molecule type" value="Genomic_DNA"/>
</dbReference>
<comment type="caution">
    <text evidence="3">The sequence shown here is derived from an EMBL/GenBank/DDBJ whole genome shotgun (WGS) entry which is preliminary data.</text>
</comment>
<feature type="transmembrane region" description="Helical" evidence="1">
    <location>
        <begin position="120"/>
        <end position="145"/>
    </location>
</feature>
<keyword evidence="1" id="KW-0812">Transmembrane</keyword>
<feature type="transmembrane region" description="Helical" evidence="1">
    <location>
        <begin position="165"/>
        <end position="183"/>
    </location>
</feature>
<evidence type="ECO:0000313" key="3">
    <source>
        <dbReference type="EMBL" id="HJC34227.1"/>
    </source>
</evidence>
<dbReference type="AlphaFoldDB" id="A0A9D2ST51"/>
<dbReference type="InterPro" id="IPR026870">
    <property type="entry name" value="Zinc_ribbon_dom"/>
</dbReference>
<gene>
    <name evidence="3" type="ORF">H9758_06475</name>
</gene>
<dbReference type="Proteomes" id="UP000823890">
    <property type="component" value="Unassembled WGS sequence"/>
</dbReference>